<comment type="caution">
    <text evidence="3">The sequence shown here is derived from an EMBL/GenBank/DDBJ whole genome shotgun (WGS) entry which is preliminary data.</text>
</comment>
<feature type="compositionally biased region" description="Basic residues" evidence="1">
    <location>
        <begin position="129"/>
        <end position="138"/>
    </location>
</feature>
<gene>
    <name evidence="3" type="ORF">FCC1311_064812</name>
</gene>
<dbReference type="OrthoDB" id="1111734at2759"/>
<dbReference type="InterPro" id="IPR009730">
    <property type="entry name" value="MFAP1_C"/>
</dbReference>
<name>A0A2R5GH89_9STRA</name>
<dbReference type="InParanoid" id="A0A2R5GH89"/>
<dbReference type="Proteomes" id="UP000241890">
    <property type="component" value="Unassembled WGS sequence"/>
</dbReference>
<dbReference type="PANTHER" id="PTHR15327">
    <property type="entry name" value="MICROFIBRIL-ASSOCIATED PROTEIN"/>
    <property type="match status" value="1"/>
</dbReference>
<dbReference type="InterPro" id="IPR033194">
    <property type="entry name" value="MFAP1"/>
</dbReference>
<evidence type="ECO:0000259" key="2">
    <source>
        <dbReference type="Pfam" id="PF06991"/>
    </source>
</evidence>
<dbReference type="Pfam" id="PF06991">
    <property type="entry name" value="MFAP1"/>
    <property type="match status" value="1"/>
</dbReference>
<feature type="compositionally biased region" description="Basic and acidic residues" evidence="1">
    <location>
        <begin position="92"/>
        <end position="123"/>
    </location>
</feature>
<accession>A0A2R5GH89</accession>
<sequence>MIDDTDGVDEEGEFKAWELREMKRLKRARDKANMREEQAKDTARRRALTDAEREAEDAILVQEGVRKDGDKIIKRANKGMFYMDDDAMEGSSDVRLREAEGETQDDRLRAMERAIRKSRDADRAQAQGKRSRRETRDV</sequence>
<proteinExistence type="predicted"/>
<feature type="domain" description="Micro-fibrillar-associated protein 1 C-terminal" evidence="2">
    <location>
        <begin position="2"/>
        <end position="108"/>
    </location>
</feature>
<keyword evidence="4" id="KW-1185">Reference proteome</keyword>
<feature type="compositionally biased region" description="Basic and acidic residues" evidence="1">
    <location>
        <begin position="30"/>
        <end position="52"/>
    </location>
</feature>
<evidence type="ECO:0000256" key="1">
    <source>
        <dbReference type="SAM" id="MobiDB-lite"/>
    </source>
</evidence>
<reference evidence="3 4" key="1">
    <citation type="submission" date="2017-12" db="EMBL/GenBank/DDBJ databases">
        <title>Sequencing, de novo assembly and annotation of complete genome of a new Thraustochytrid species, strain FCC1311.</title>
        <authorList>
            <person name="Sedici K."/>
            <person name="Godart F."/>
            <person name="Aiese Cigliano R."/>
            <person name="Sanseverino W."/>
            <person name="Barakat M."/>
            <person name="Ortet P."/>
            <person name="Marechal E."/>
            <person name="Cagnac O."/>
            <person name="Amato A."/>
        </authorList>
    </citation>
    <scope>NUCLEOTIDE SEQUENCE [LARGE SCALE GENOMIC DNA]</scope>
</reference>
<dbReference type="AlphaFoldDB" id="A0A2R5GH89"/>
<dbReference type="EMBL" id="BEYU01000074">
    <property type="protein sequence ID" value="GBG30262.1"/>
    <property type="molecule type" value="Genomic_DNA"/>
</dbReference>
<organism evidence="3 4">
    <name type="scientific">Hondaea fermentalgiana</name>
    <dbReference type="NCBI Taxonomy" id="2315210"/>
    <lineage>
        <taxon>Eukaryota</taxon>
        <taxon>Sar</taxon>
        <taxon>Stramenopiles</taxon>
        <taxon>Bigyra</taxon>
        <taxon>Labyrinthulomycetes</taxon>
        <taxon>Thraustochytrida</taxon>
        <taxon>Thraustochytriidae</taxon>
        <taxon>Hondaea</taxon>
    </lineage>
</organism>
<feature type="region of interest" description="Disordered" evidence="1">
    <location>
        <begin position="88"/>
        <end position="138"/>
    </location>
</feature>
<protein>
    <submittedName>
        <fullName evidence="3">Microfibrillar-associated protein 1</fullName>
    </submittedName>
</protein>
<evidence type="ECO:0000313" key="4">
    <source>
        <dbReference type="Proteomes" id="UP000241890"/>
    </source>
</evidence>
<evidence type="ECO:0000313" key="3">
    <source>
        <dbReference type="EMBL" id="GBG30262.1"/>
    </source>
</evidence>
<feature type="region of interest" description="Disordered" evidence="1">
    <location>
        <begin position="27"/>
        <end position="53"/>
    </location>
</feature>